<comment type="caution">
    <text evidence="1">The sequence shown here is derived from an EMBL/GenBank/DDBJ whole genome shotgun (WGS) entry which is preliminary data.</text>
</comment>
<dbReference type="Proteomes" id="UP000536262">
    <property type="component" value="Unassembled WGS sequence"/>
</dbReference>
<dbReference type="AlphaFoldDB" id="A0A7X0FCK9"/>
<keyword evidence="2" id="KW-1185">Reference proteome</keyword>
<dbReference type="RefSeq" id="WP_184701982.1">
    <property type="nucleotide sequence ID" value="NZ_BAABEG010000004.1"/>
</dbReference>
<reference evidence="1 2" key="1">
    <citation type="submission" date="2020-08" db="EMBL/GenBank/DDBJ databases">
        <title>Genomic Encyclopedia of Type Strains, Phase IV (KMG-IV): sequencing the most valuable type-strain genomes for metagenomic binning, comparative biology and taxonomic classification.</title>
        <authorList>
            <person name="Goeker M."/>
        </authorList>
    </citation>
    <scope>NUCLEOTIDE SEQUENCE [LARGE SCALE GENOMIC DNA]</scope>
    <source>
        <strain evidence="1 2">DSM 7051</strain>
    </source>
</reference>
<evidence type="ECO:0000313" key="1">
    <source>
        <dbReference type="EMBL" id="MBB6357264.1"/>
    </source>
</evidence>
<dbReference type="EMBL" id="JACHOU010000022">
    <property type="protein sequence ID" value="MBB6357264.1"/>
    <property type="molecule type" value="Genomic_DNA"/>
</dbReference>
<name>A0A7X0FCK9_9HYPH</name>
<organism evidence="1 2">
    <name type="scientific">Aminobacter aganoensis</name>
    <dbReference type="NCBI Taxonomy" id="83264"/>
    <lineage>
        <taxon>Bacteria</taxon>
        <taxon>Pseudomonadati</taxon>
        <taxon>Pseudomonadota</taxon>
        <taxon>Alphaproteobacteria</taxon>
        <taxon>Hyphomicrobiales</taxon>
        <taxon>Phyllobacteriaceae</taxon>
        <taxon>Aminobacter</taxon>
    </lineage>
</organism>
<protein>
    <submittedName>
        <fullName evidence="1">Uncharacterized protein</fullName>
    </submittedName>
</protein>
<accession>A0A7X0FCK9</accession>
<evidence type="ECO:0000313" key="2">
    <source>
        <dbReference type="Proteomes" id="UP000536262"/>
    </source>
</evidence>
<proteinExistence type="predicted"/>
<sequence length="257" mass="30021">MSRRFGMNGIQCKRLSDLDENGNPLPGGSINRQFLRDAAAESLAFSPSLSLWILATTAKRDTKVQGLVDELNEDWKHERRDRTAMVWSWDDCVSYLNGFPSLQRWYYRDVIQVRSARDLDDMILHTIAMAFHRPAFEVPLHCETTEEFLQALQDTQRAMRTGELLDRETRHVIRKAVGGWREIDDPDWRRGLSRIDKRLRELRGKLTQGLKDETIRHHGGYLDFRDYRLACELEEIRGKCIRDLNRVLVAANMPPIR</sequence>
<gene>
    <name evidence="1" type="ORF">GGR00_005085</name>
</gene>